<dbReference type="InterPro" id="IPR049730">
    <property type="entry name" value="SNF2/RAD54-like_C"/>
</dbReference>
<dbReference type="InterPro" id="IPR014001">
    <property type="entry name" value="Helicase_ATP-bd"/>
</dbReference>
<dbReference type="SUPFAM" id="SSF52540">
    <property type="entry name" value="P-loop containing nucleoside triphosphate hydrolases"/>
    <property type="match status" value="2"/>
</dbReference>
<evidence type="ECO:0000259" key="3">
    <source>
        <dbReference type="PROSITE" id="PS50966"/>
    </source>
</evidence>
<evidence type="ECO:0000313" key="6">
    <source>
        <dbReference type="EMBL" id="EBA39504.1"/>
    </source>
</evidence>
<dbReference type="EMBL" id="AAVN02000005">
    <property type="protein sequence ID" value="EBA39504.1"/>
    <property type="molecule type" value="Genomic_DNA"/>
</dbReference>
<dbReference type="InterPro" id="IPR000330">
    <property type="entry name" value="SNF2_N"/>
</dbReference>
<comment type="caution">
    <text evidence="6">The sequence shown here is derived from an EMBL/GenBank/DDBJ whole genome shotgun (WGS) entry which is preliminary data.</text>
</comment>
<dbReference type="PROSITE" id="PS51194">
    <property type="entry name" value="HELICASE_CTER"/>
    <property type="match status" value="1"/>
</dbReference>
<sequence length="1173" mass="127991">MIFSSPSQKNHPVGGLEEVMAQGTFVQALRKEAALSSTFMKGRSLMLNGAVLSIEDSGSRFSKNVTLEGAVRGSRGDLYKTHVALDMDEHEVIDYDCDCPAAYRYPGMCKHAIATALAYLDASGIEPVEGLRTPVRTFTAAPKQAARPSSAAPAVNPNFPFPAPVPTSPSLMKALSDLSDARMDELAGMRRKLAGTVDPDAPKAVLEPSLVPYYNPLFADRFSWALELRIRCGSVSYVVKDIDGMAAAYVRGGTFSYGKKLTFLHAPEAFDEVSVRLLDLVVATVVYLSDITSSRSASYDFARSGFVAERQLPLSEHDIVYMLDLLRGRTISFEPAWSRGTTTHRSYEVAVELSPVGEDEASAKQPPLLAAKIAPAAGGSYDLRLPADTYCFVAGDAAYLVDTHRARRADAAFAQHAAPFLSRLLPCRTPVHIAAEQVGEFCRMALPVLREYTGLTAPAVLDTVAPEPSFAMAIGVDDGLVTCKITVSYGDWSADLFSLGAPGSPFEERRPGVPPRDEMAEFRVMDTAALYFDFYEGGLAFEERDDESLFHLLTEGLSALSELGEVMLSDRLRQVSVRPAPKLSVRATVKSNLLDVELGASGLSAADLAIYLDSYKRHQTFARLTSGDIIRLDEGARAAFGLAEDLGVDAVDLLDGVSLPASSTLFVDSMLARTPELEADRDAAFRRTVERLDTLGKMDFTVPVSLKATLRGYQVDGYQWLGSLEHLGLGGILADDMGLGKTLQMIAHILARVEAGDAKPTLVVCPASLVYNWTAELERFAPSLDVCAIVGAKAQRRVQIAGADEHNVVITSYDLMRRDIDEYAEQDFARVVLDEAQYIKNPLTQVAHAAKRLPAGVRFALTGTPIENRLSELWSIFDFLMPGLLGSRESFAKRFESPVEHAEGDSAARLQALVSPFVLRRVKEDVVADLPEKIEDTVMAQLTGEQRKLYLANQDRIAQQVQHREVSEFKKDKLKVLAELTKLRQICCDPHLHYEDYKAGSAKLDACMELVHGALDGGHHILLFSQFTGMLDIIGKRLAKEDIGFLKLTGASSKESRAKMVAQFQAGEVPVFLISLKAGGVGLNLTAADVVIHYDPWWNVAAQDQATDRAHRIGQQHTVTVYKLIAKDTIEERIMRMQESKRDLVNSVLGGDGISSALFTREDVLALLGGDGR</sequence>
<evidence type="ECO:0000256" key="2">
    <source>
        <dbReference type="PROSITE-ProRule" id="PRU00325"/>
    </source>
</evidence>
<dbReference type="Proteomes" id="UP000002979">
    <property type="component" value="Unassembled WGS sequence"/>
</dbReference>
<gene>
    <name evidence="6" type="ORF">COLAER_01439</name>
</gene>
<dbReference type="InterPro" id="IPR038718">
    <property type="entry name" value="SNF2-like_sf"/>
</dbReference>
<dbReference type="GO" id="GO:0005524">
    <property type="term" value="F:ATP binding"/>
    <property type="evidence" value="ECO:0007669"/>
    <property type="project" value="InterPro"/>
</dbReference>
<dbReference type="SMART" id="SM00487">
    <property type="entry name" value="DEXDc"/>
    <property type="match status" value="1"/>
</dbReference>
<dbReference type="Pfam" id="PF00271">
    <property type="entry name" value="Helicase_C"/>
    <property type="match status" value="1"/>
</dbReference>
<dbReference type="AlphaFoldDB" id="A4EAI1"/>
<keyword evidence="2" id="KW-0479">Metal-binding</keyword>
<dbReference type="GO" id="GO:0008270">
    <property type="term" value="F:zinc ion binding"/>
    <property type="evidence" value="ECO:0007669"/>
    <property type="project" value="UniProtKB-KW"/>
</dbReference>
<accession>A4EAI1</accession>
<evidence type="ECO:0000313" key="7">
    <source>
        <dbReference type="Proteomes" id="UP000002979"/>
    </source>
</evidence>
<feature type="domain" description="Helicase C-terminal" evidence="5">
    <location>
        <begin position="1003"/>
        <end position="1162"/>
    </location>
</feature>
<dbReference type="PANTHER" id="PTHR10799">
    <property type="entry name" value="SNF2/RAD54 HELICASE FAMILY"/>
    <property type="match status" value="1"/>
</dbReference>
<feature type="domain" description="SWIM-type" evidence="3">
    <location>
        <begin position="81"/>
        <end position="120"/>
    </location>
</feature>
<keyword evidence="2" id="KW-0862">Zinc</keyword>
<keyword evidence="2" id="KW-0863">Zinc-finger</keyword>
<name>A4EAI1_COLAA</name>
<evidence type="ECO:0000259" key="4">
    <source>
        <dbReference type="PROSITE" id="PS51192"/>
    </source>
</evidence>
<evidence type="ECO:0000259" key="5">
    <source>
        <dbReference type="PROSITE" id="PS51194"/>
    </source>
</evidence>
<reference evidence="6 7" key="1">
    <citation type="submission" date="2007-01" db="EMBL/GenBank/DDBJ databases">
        <title>Draft genome sequence of Collinsella aerofaciens (ATCC 25986).</title>
        <authorList>
            <person name="Sudarsanam P."/>
            <person name="Ley R."/>
            <person name="Guruge J."/>
            <person name="Turnbaugh P.J."/>
            <person name="Mahowald M."/>
            <person name="Liep D."/>
            <person name="Gordon J."/>
        </authorList>
    </citation>
    <scope>NUCLEOTIDE SEQUENCE [LARGE SCALE GENOMIC DNA]</scope>
    <source>
        <strain evidence="7">ATCC 25986 / DSM 3979 / JCM 10188 / KCTC 3647 / NCTC 11838 / VPI 1003</strain>
    </source>
</reference>
<dbReference type="Pfam" id="PF00176">
    <property type="entry name" value="SNF2-rel_dom"/>
    <property type="match status" value="1"/>
</dbReference>
<reference evidence="6 7" key="2">
    <citation type="submission" date="2007-04" db="EMBL/GenBank/DDBJ databases">
        <authorList>
            <person name="Fulton L."/>
            <person name="Clifton S."/>
            <person name="Fulton B."/>
            <person name="Xu J."/>
            <person name="Minx P."/>
            <person name="Mardis E.R."/>
            <person name="Wilson R.K."/>
        </authorList>
    </citation>
    <scope>NUCLEOTIDE SEQUENCE [LARGE SCALE GENOMIC DNA]</scope>
    <source>
        <strain evidence="7">ATCC 25986 / DSM 3979 / JCM 10188 / KCTC 3647 / NCTC 11838 / VPI 1003</strain>
    </source>
</reference>
<organism evidence="6 7">
    <name type="scientific">Collinsella aerofaciens (strain ATCC 25986 / DSM 3979 / JCM 10188 / KCTC 3647 / NCTC 11838 / VPI 1003)</name>
    <dbReference type="NCBI Taxonomy" id="411903"/>
    <lineage>
        <taxon>Bacteria</taxon>
        <taxon>Bacillati</taxon>
        <taxon>Actinomycetota</taxon>
        <taxon>Coriobacteriia</taxon>
        <taxon>Coriobacteriales</taxon>
        <taxon>Coriobacteriaceae</taxon>
        <taxon>Collinsella</taxon>
    </lineage>
</organism>
<dbReference type="PROSITE" id="PS50966">
    <property type="entry name" value="ZF_SWIM"/>
    <property type="match status" value="1"/>
</dbReference>
<protein>
    <submittedName>
        <fullName evidence="6">SNF2 family N-terminal domain protein</fullName>
    </submittedName>
</protein>
<dbReference type="InterPro" id="IPR013663">
    <property type="entry name" value="Helicase_SWF/SNF/SWI_bac"/>
</dbReference>
<dbReference type="InterPro" id="IPR001650">
    <property type="entry name" value="Helicase_C-like"/>
</dbReference>
<feature type="domain" description="Helicase ATP-binding" evidence="4">
    <location>
        <begin position="722"/>
        <end position="883"/>
    </location>
</feature>
<dbReference type="CDD" id="cd18793">
    <property type="entry name" value="SF2_C_SNF"/>
    <property type="match status" value="1"/>
</dbReference>
<dbReference type="InterPro" id="IPR007527">
    <property type="entry name" value="Znf_SWIM"/>
</dbReference>
<dbReference type="GO" id="GO:0016787">
    <property type="term" value="F:hydrolase activity"/>
    <property type="evidence" value="ECO:0007669"/>
    <property type="project" value="UniProtKB-KW"/>
</dbReference>
<dbReference type="Pfam" id="PF08455">
    <property type="entry name" value="SNF2_assoc"/>
    <property type="match status" value="1"/>
</dbReference>
<dbReference type="PROSITE" id="PS51192">
    <property type="entry name" value="HELICASE_ATP_BIND_1"/>
    <property type="match status" value="1"/>
</dbReference>
<dbReference type="InterPro" id="IPR027417">
    <property type="entry name" value="P-loop_NTPase"/>
</dbReference>
<dbReference type="CDD" id="cd18012">
    <property type="entry name" value="DEXQc_arch_SWI2_SNF2"/>
    <property type="match status" value="1"/>
</dbReference>
<evidence type="ECO:0000256" key="1">
    <source>
        <dbReference type="ARBA" id="ARBA00022801"/>
    </source>
</evidence>
<dbReference type="SMART" id="SM00490">
    <property type="entry name" value="HELICc"/>
    <property type="match status" value="1"/>
</dbReference>
<dbReference type="Gene3D" id="3.40.50.10810">
    <property type="entry name" value="Tandem AAA-ATPase domain"/>
    <property type="match status" value="1"/>
</dbReference>
<keyword evidence="1" id="KW-0378">Hydrolase</keyword>
<dbReference type="Gene3D" id="3.40.50.300">
    <property type="entry name" value="P-loop containing nucleotide triphosphate hydrolases"/>
    <property type="match status" value="1"/>
</dbReference>
<proteinExistence type="predicted"/>